<keyword evidence="5 10" id="KW-0812">Transmembrane</keyword>
<dbReference type="EMBL" id="KL363196">
    <property type="protein sequence ID" value="KFD56081.1"/>
    <property type="molecule type" value="Genomic_DNA"/>
</dbReference>
<dbReference type="Proteomes" id="UP000030764">
    <property type="component" value="Unassembled WGS sequence"/>
</dbReference>
<protein>
    <submittedName>
        <fullName evidence="11">Uncharacterized protein</fullName>
    </submittedName>
</protein>
<sequence length="486" mass="55086">MAKDKRYQTIEKGCFAIRNYPNCCQLATVRQEADRNLPMEFYRVSSLAFEEYKRQTPQRLKIIDAYMLCTFLTGVLQFLYCAIVGTFPFNSFLAGFISCVASFVLAASLRIQMNPQNKSQFPGISRERAFADFLMAHVVLHLFVINFIGYCHESKSYRTLSPRHRRLVDSGCQDSMFVHWAEVCCNSLVMDLLKKLALLFVQCVIGYLASFIEYFAQKPKSVVHKVIAITGAAQGIGREVAFMFASMKAKVVLLDLNQELAEQTAKLINSTGGQAYAFGCDVADPAQMRDIAKQIRNDPSLGCPDVILCAAGVWTVKLLEDTTDSDVQKTINVNTLGCFWTIRAFYPYMLERGSGHIVVVSSMADDCFILTPRYYSASKFAVRGLTESLEWEIFDRGQSDHLKVTTIYPFLTETNLLNSCQISTDVFRILPIAETAQSIVNAILYEKTEVFIPSYARFLCVWIKCLIEPSRYVRIAVRNFLNIRYK</sequence>
<feature type="transmembrane region" description="Helical" evidence="10">
    <location>
        <begin position="130"/>
        <end position="150"/>
    </location>
</feature>
<evidence type="ECO:0000256" key="8">
    <source>
        <dbReference type="ARBA" id="ARBA00023002"/>
    </source>
</evidence>
<dbReference type="Gene3D" id="3.40.50.720">
    <property type="entry name" value="NAD(P)-binding Rossmann-like Domain"/>
    <property type="match status" value="1"/>
</dbReference>
<evidence type="ECO:0000256" key="4">
    <source>
        <dbReference type="ARBA" id="ARBA00009386"/>
    </source>
</evidence>
<keyword evidence="9 10" id="KW-0472">Membrane</keyword>
<evidence type="ECO:0000256" key="1">
    <source>
        <dbReference type="ARBA" id="ARBA00004477"/>
    </source>
</evidence>
<dbReference type="GO" id="GO:0005811">
    <property type="term" value="C:lipid droplet"/>
    <property type="evidence" value="ECO:0007669"/>
    <property type="project" value="TreeGrafter"/>
</dbReference>
<dbReference type="SUPFAM" id="SSF51735">
    <property type="entry name" value="NAD(P)-binding Rossmann-fold domains"/>
    <property type="match status" value="1"/>
</dbReference>
<comment type="similarity">
    <text evidence="3">Belongs to the short-chain dehydrogenases/reductases (SDR) family.</text>
</comment>
<feature type="transmembrane region" description="Helical" evidence="10">
    <location>
        <begin position="91"/>
        <end position="109"/>
    </location>
</feature>
<evidence type="ECO:0000313" key="12">
    <source>
        <dbReference type="Proteomes" id="UP000030764"/>
    </source>
</evidence>
<comment type="similarity">
    <text evidence="4">Belongs to the DAD/OST2 family.</text>
</comment>
<dbReference type="PRINTS" id="PR00081">
    <property type="entry name" value="GDHRDH"/>
</dbReference>
<organism evidence="11 12">
    <name type="scientific">Trichuris suis</name>
    <name type="common">pig whipworm</name>
    <dbReference type="NCBI Taxonomy" id="68888"/>
    <lineage>
        <taxon>Eukaryota</taxon>
        <taxon>Metazoa</taxon>
        <taxon>Ecdysozoa</taxon>
        <taxon>Nematoda</taxon>
        <taxon>Enoplea</taxon>
        <taxon>Dorylaimia</taxon>
        <taxon>Trichinellida</taxon>
        <taxon>Trichuridae</taxon>
        <taxon>Trichuris</taxon>
    </lineage>
</organism>
<dbReference type="Pfam" id="PF00106">
    <property type="entry name" value="adh_short"/>
    <property type="match status" value="1"/>
</dbReference>
<evidence type="ECO:0000256" key="2">
    <source>
        <dbReference type="ARBA" id="ARBA00004922"/>
    </source>
</evidence>
<name>A0A085MFT5_9BILA</name>
<evidence type="ECO:0000313" key="11">
    <source>
        <dbReference type="EMBL" id="KFD56081.1"/>
    </source>
</evidence>
<dbReference type="PANTHER" id="PTHR24322">
    <property type="entry name" value="PKSB"/>
    <property type="match status" value="1"/>
</dbReference>
<gene>
    <name evidence="11" type="ORF">M513_03205</name>
</gene>
<keyword evidence="6" id="KW-0256">Endoplasmic reticulum</keyword>
<feature type="transmembrane region" description="Helical" evidence="10">
    <location>
        <begin position="196"/>
        <end position="216"/>
    </location>
</feature>
<evidence type="ECO:0000256" key="3">
    <source>
        <dbReference type="ARBA" id="ARBA00006484"/>
    </source>
</evidence>
<reference evidence="11 12" key="1">
    <citation type="journal article" date="2014" name="Nat. Genet.">
        <title>Genome and transcriptome of the porcine whipworm Trichuris suis.</title>
        <authorList>
            <person name="Jex A.R."/>
            <person name="Nejsum P."/>
            <person name="Schwarz E.M."/>
            <person name="Hu L."/>
            <person name="Young N.D."/>
            <person name="Hall R.S."/>
            <person name="Korhonen P.K."/>
            <person name="Liao S."/>
            <person name="Thamsborg S."/>
            <person name="Xia J."/>
            <person name="Xu P."/>
            <person name="Wang S."/>
            <person name="Scheerlinck J.P."/>
            <person name="Hofmann A."/>
            <person name="Sternberg P.W."/>
            <person name="Wang J."/>
            <person name="Gasser R.B."/>
        </authorList>
    </citation>
    <scope>NUCLEOTIDE SEQUENCE [LARGE SCALE GENOMIC DNA]</scope>
    <source>
        <strain evidence="11">DCEP-RM93M</strain>
    </source>
</reference>
<comment type="subcellular location">
    <subcellularLocation>
        <location evidence="1">Endoplasmic reticulum membrane</location>
        <topology evidence="1">Multi-pass membrane protein</topology>
    </subcellularLocation>
</comment>
<dbReference type="InterPro" id="IPR002347">
    <property type="entry name" value="SDR_fam"/>
</dbReference>
<dbReference type="GO" id="GO:0008250">
    <property type="term" value="C:oligosaccharyltransferase complex"/>
    <property type="evidence" value="ECO:0007669"/>
    <property type="project" value="InterPro"/>
</dbReference>
<dbReference type="Pfam" id="PF02109">
    <property type="entry name" value="DAD"/>
    <property type="match status" value="1"/>
</dbReference>
<dbReference type="InterPro" id="IPR003038">
    <property type="entry name" value="DAD/Ost2"/>
</dbReference>
<comment type="pathway">
    <text evidence="2">Protein modification; protein glycosylation.</text>
</comment>
<keyword evidence="12" id="KW-1185">Reference proteome</keyword>
<dbReference type="GO" id="GO:0016616">
    <property type="term" value="F:oxidoreductase activity, acting on the CH-OH group of donors, NAD or NADP as acceptor"/>
    <property type="evidence" value="ECO:0007669"/>
    <property type="project" value="TreeGrafter"/>
</dbReference>
<dbReference type="AlphaFoldDB" id="A0A085MFT5"/>
<evidence type="ECO:0000256" key="6">
    <source>
        <dbReference type="ARBA" id="ARBA00022824"/>
    </source>
</evidence>
<feature type="transmembrane region" description="Helical" evidence="10">
    <location>
        <begin position="63"/>
        <end position="85"/>
    </location>
</feature>
<proteinExistence type="inferred from homology"/>
<dbReference type="UniPathway" id="UPA00378"/>
<accession>A0A085MFT5</accession>
<keyword evidence="8" id="KW-0560">Oxidoreductase</keyword>
<dbReference type="InterPro" id="IPR036291">
    <property type="entry name" value="NAD(P)-bd_dom_sf"/>
</dbReference>
<evidence type="ECO:0000256" key="10">
    <source>
        <dbReference type="SAM" id="Phobius"/>
    </source>
</evidence>
<evidence type="ECO:0000256" key="7">
    <source>
        <dbReference type="ARBA" id="ARBA00022989"/>
    </source>
</evidence>
<evidence type="ECO:0000256" key="9">
    <source>
        <dbReference type="ARBA" id="ARBA00023136"/>
    </source>
</evidence>
<keyword evidence="7 10" id="KW-1133">Transmembrane helix</keyword>
<evidence type="ECO:0000256" key="5">
    <source>
        <dbReference type="ARBA" id="ARBA00022692"/>
    </source>
</evidence>
<dbReference type="PANTHER" id="PTHR24322:SF736">
    <property type="entry name" value="RETINOL DEHYDROGENASE 10"/>
    <property type="match status" value="1"/>
</dbReference>